<feature type="transmembrane region" description="Helical" evidence="8">
    <location>
        <begin position="433"/>
        <end position="456"/>
    </location>
</feature>
<evidence type="ECO:0000256" key="3">
    <source>
        <dbReference type="ARBA" id="ARBA00022692"/>
    </source>
</evidence>
<feature type="chain" id="PRO_5042819171" description="Methuselah N-terminal domain-containing protein" evidence="9">
    <location>
        <begin position="23"/>
        <end position="536"/>
    </location>
</feature>
<dbReference type="InterPro" id="IPR010596">
    <property type="entry name" value="Methuselah_N_dom"/>
</dbReference>
<evidence type="ECO:0000256" key="9">
    <source>
        <dbReference type="SAM" id="SignalP"/>
    </source>
</evidence>
<dbReference type="Pfam" id="PF06652">
    <property type="entry name" value="Methuselah_N"/>
    <property type="match status" value="1"/>
</dbReference>
<dbReference type="PANTHER" id="PTHR46953:SF1">
    <property type="entry name" value="G-PROTEIN COUPLED RECEPTOR MTH-LIKE 1-RELATED"/>
    <property type="match status" value="1"/>
</dbReference>
<dbReference type="InterPro" id="IPR023311">
    <property type="entry name" value="Methusela_ecto_dom_2"/>
</dbReference>
<dbReference type="InterPro" id="IPR000832">
    <property type="entry name" value="GPCR_2_secretin-like"/>
</dbReference>
<keyword evidence="6" id="KW-0807">Transducer</keyword>
<dbReference type="AlphaFoldDB" id="A0AAN8ZWP8"/>
<evidence type="ECO:0000313" key="11">
    <source>
        <dbReference type="EMBL" id="KAK7027386.1"/>
    </source>
</evidence>
<evidence type="ECO:0000256" key="7">
    <source>
        <dbReference type="ARBA" id="ARBA00023136"/>
    </source>
</evidence>
<dbReference type="Proteomes" id="UP001381693">
    <property type="component" value="Unassembled WGS sequence"/>
</dbReference>
<gene>
    <name evidence="11" type="ORF">SK128_013600</name>
</gene>
<comment type="subcellular location">
    <subcellularLocation>
        <location evidence="1">Membrane</location>
        <topology evidence="1">Multi-pass membrane protein</topology>
    </subcellularLocation>
</comment>
<dbReference type="Pfam" id="PF00002">
    <property type="entry name" value="7tm_2"/>
    <property type="match status" value="1"/>
</dbReference>
<keyword evidence="6" id="KW-0297">G-protein coupled receptor</keyword>
<evidence type="ECO:0000256" key="6">
    <source>
        <dbReference type="ARBA" id="ARBA00023040"/>
    </source>
</evidence>
<keyword evidence="12" id="KW-1185">Reference proteome</keyword>
<keyword evidence="5 8" id="KW-1133">Transmembrane helix</keyword>
<feature type="transmembrane region" description="Helical" evidence="8">
    <location>
        <begin position="506"/>
        <end position="526"/>
    </location>
</feature>
<name>A0AAN8ZWP8_HALRR</name>
<accession>A0AAN8ZWP8</accession>
<proteinExistence type="inferred from homology"/>
<keyword evidence="4 9" id="KW-0732">Signal</keyword>
<reference evidence="11 12" key="1">
    <citation type="submission" date="2023-11" db="EMBL/GenBank/DDBJ databases">
        <title>Halocaridina rubra genome assembly.</title>
        <authorList>
            <person name="Smith C."/>
        </authorList>
    </citation>
    <scope>NUCLEOTIDE SEQUENCE [LARGE SCALE GENOMIC DNA]</scope>
    <source>
        <strain evidence="11">EP-1</strain>
        <tissue evidence="11">Whole</tissue>
    </source>
</reference>
<evidence type="ECO:0000259" key="10">
    <source>
        <dbReference type="Pfam" id="PF06652"/>
    </source>
</evidence>
<keyword evidence="7 8" id="KW-0472">Membrane</keyword>
<evidence type="ECO:0000256" key="4">
    <source>
        <dbReference type="ARBA" id="ARBA00022729"/>
    </source>
</evidence>
<feature type="domain" description="Methuselah N-terminal" evidence="10">
    <location>
        <begin position="299"/>
        <end position="414"/>
    </location>
</feature>
<evidence type="ECO:0000256" key="1">
    <source>
        <dbReference type="ARBA" id="ARBA00004141"/>
    </source>
</evidence>
<protein>
    <recommendedName>
        <fullName evidence="10">Methuselah N-terminal domain-containing protein</fullName>
    </recommendedName>
</protein>
<keyword evidence="6" id="KW-0675">Receptor</keyword>
<organism evidence="11 12">
    <name type="scientific">Halocaridina rubra</name>
    <name type="common">Hawaiian red shrimp</name>
    <dbReference type="NCBI Taxonomy" id="373956"/>
    <lineage>
        <taxon>Eukaryota</taxon>
        <taxon>Metazoa</taxon>
        <taxon>Ecdysozoa</taxon>
        <taxon>Arthropoda</taxon>
        <taxon>Crustacea</taxon>
        <taxon>Multicrustacea</taxon>
        <taxon>Malacostraca</taxon>
        <taxon>Eumalacostraca</taxon>
        <taxon>Eucarida</taxon>
        <taxon>Decapoda</taxon>
        <taxon>Pleocyemata</taxon>
        <taxon>Caridea</taxon>
        <taxon>Atyoidea</taxon>
        <taxon>Atyidae</taxon>
        <taxon>Halocaridina</taxon>
    </lineage>
</organism>
<dbReference type="Gene3D" id="1.20.1070.10">
    <property type="entry name" value="Rhodopsin 7-helix transmembrane proteins"/>
    <property type="match status" value="1"/>
</dbReference>
<comment type="caution">
    <text evidence="11">The sequence shown here is derived from an EMBL/GenBank/DDBJ whole genome shotgun (WGS) entry which is preliminary data.</text>
</comment>
<comment type="similarity">
    <text evidence="2">Belongs to the G-protein coupled receptor 2 family. Mth subfamily.</text>
</comment>
<dbReference type="InterPro" id="IPR036272">
    <property type="entry name" value="Methuselah_N_sf"/>
</dbReference>
<dbReference type="GO" id="GO:0004930">
    <property type="term" value="F:G protein-coupled receptor activity"/>
    <property type="evidence" value="ECO:0007669"/>
    <property type="project" value="UniProtKB-KW"/>
</dbReference>
<evidence type="ECO:0000313" key="12">
    <source>
        <dbReference type="Proteomes" id="UP001381693"/>
    </source>
</evidence>
<dbReference type="PANTHER" id="PTHR46953">
    <property type="entry name" value="G-PROTEIN COUPLED RECEPTOR MTH-LIKE 1-RELATED"/>
    <property type="match status" value="1"/>
</dbReference>
<sequence length="536" mass="60661">MVALRLLGVLAVLALASNCVNSVEEDYYYEYGDLVEHYPDYIASHTYSIIQPHVDNTTLKKCFCNVDQVWNGSFCHETGTLVLVSNFHIDSAVPVNTSAFGSASVGEVTCPEGTLHFELGKNFSEYDHFYILDTGSLYWNEGIFDNYCVENIYGYNGLPNDWFAQICLEAPVIPKCCPEGYAFDDNGNCVESLVNGVFSPPVYVAGHKQFWPKVTTHGISNPLCEESEETHIVDLDNKNAVLYYDPKMALLVWESPFTLRDQDFIHKYCVVTRQDENLETNYVAKLCYLSRMKDHEEKCRNRTCVRKCCASHETASLGCAPVDPTSDMPIFQPVFHHSTNHSAGAKKPEDLTIVHGFPLCKEYFMLRPHEEENDKFYLLTNGYLHAPSFSNDFPPTRYCLDTFTEGNKSHLLPLICFGDEDSTHNICESVKKYLYPILLLTSVGFLAITVIVYISVPELHAKVHGKCLVSHVTALLVAYASLFIVQKTTDSLSEFGCKFMASVTHISFLAAFFWLNVMCFDIWWTLNEFYSELRAA</sequence>
<evidence type="ECO:0000256" key="8">
    <source>
        <dbReference type="SAM" id="Phobius"/>
    </source>
</evidence>
<dbReference type="SUPFAM" id="SSF63877">
    <property type="entry name" value="Methuselah ectodomain"/>
    <property type="match status" value="1"/>
</dbReference>
<feature type="signal peptide" evidence="9">
    <location>
        <begin position="1"/>
        <end position="22"/>
    </location>
</feature>
<keyword evidence="3 8" id="KW-0812">Transmembrane</keyword>
<dbReference type="Gene3D" id="2.170.180.11">
    <property type="entry name" value="Methuselah ectodomain, domain 2"/>
    <property type="match status" value="1"/>
</dbReference>
<dbReference type="EMBL" id="JAXCGZ010022681">
    <property type="protein sequence ID" value="KAK7027386.1"/>
    <property type="molecule type" value="Genomic_DNA"/>
</dbReference>
<dbReference type="GO" id="GO:0016020">
    <property type="term" value="C:membrane"/>
    <property type="evidence" value="ECO:0007669"/>
    <property type="project" value="UniProtKB-SubCell"/>
</dbReference>
<evidence type="ECO:0000256" key="2">
    <source>
        <dbReference type="ARBA" id="ARBA00008979"/>
    </source>
</evidence>
<feature type="transmembrane region" description="Helical" evidence="8">
    <location>
        <begin position="468"/>
        <end position="486"/>
    </location>
</feature>
<evidence type="ECO:0000256" key="5">
    <source>
        <dbReference type="ARBA" id="ARBA00022989"/>
    </source>
</evidence>
<dbReference type="InterPro" id="IPR052808">
    <property type="entry name" value="GPCR_Mth-like"/>
</dbReference>